<name>A0ABS2N494_9BACI</name>
<dbReference type="Gene3D" id="1.10.10.2910">
    <property type="match status" value="1"/>
</dbReference>
<feature type="domain" description="IrrE N-terminal-like" evidence="1">
    <location>
        <begin position="52"/>
        <end position="157"/>
    </location>
</feature>
<evidence type="ECO:0000313" key="2">
    <source>
        <dbReference type="EMBL" id="MBM7572928.1"/>
    </source>
</evidence>
<dbReference type="InterPro" id="IPR052345">
    <property type="entry name" value="Rad_response_metalloprotease"/>
</dbReference>
<sequence>MDKIQYKSEQVGEAFAYQALFEYFGAEIFIGPGLELKLQELANVIFQDVPDSEYYGATVRYKTGETFVGINTQQPLRIRYFTAAHELWHLLEFSEMIVEEINHERAADRFAAALMMPASLIRLLWERLRKDFGNEKAVIMIADMASAPYEAVVRRIKELKLNIPSSIKKYSESEWINQRKVLRLTESPLDKAFPFSQFKKYEKELENSIQKGKLSNMEAASKLAQVSPDIAKEYQQEAIKKLNAAQEEDQQ</sequence>
<keyword evidence="3" id="KW-1185">Reference proteome</keyword>
<evidence type="ECO:0000313" key="3">
    <source>
        <dbReference type="Proteomes" id="UP001296943"/>
    </source>
</evidence>
<dbReference type="PANTHER" id="PTHR43236">
    <property type="entry name" value="ANTITOXIN HIGA1"/>
    <property type="match status" value="1"/>
</dbReference>
<dbReference type="PANTHER" id="PTHR43236:SF1">
    <property type="entry name" value="BLL7220 PROTEIN"/>
    <property type="match status" value="1"/>
</dbReference>
<dbReference type="Pfam" id="PF06114">
    <property type="entry name" value="Peptidase_M78"/>
    <property type="match status" value="1"/>
</dbReference>
<evidence type="ECO:0000259" key="1">
    <source>
        <dbReference type="Pfam" id="PF06114"/>
    </source>
</evidence>
<dbReference type="Proteomes" id="UP001296943">
    <property type="component" value="Unassembled WGS sequence"/>
</dbReference>
<organism evidence="2 3">
    <name type="scientific">Aquibacillus albus</name>
    <dbReference type="NCBI Taxonomy" id="1168171"/>
    <lineage>
        <taxon>Bacteria</taxon>
        <taxon>Bacillati</taxon>
        <taxon>Bacillota</taxon>
        <taxon>Bacilli</taxon>
        <taxon>Bacillales</taxon>
        <taxon>Bacillaceae</taxon>
        <taxon>Aquibacillus</taxon>
    </lineage>
</organism>
<protein>
    <submittedName>
        <fullName evidence="2">Zn-dependent peptidase ImmA (M78 family)</fullName>
    </submittedName>
</protein>
<dbReference type="InterPro" id="IPR010359">
    <property type="entry name" value="IrrE_HExxH"/>
</dbReference>
<dbReference type="RefSeq" id="WP_204501602.1">
    <property type="nucleotide sequence ID" value="NZ_JAFBDR010000023.1"/>
</dbReference>
<comment type="caution">
    <text evidence="2">The sequence shown here is derived from an EMBL/GenBank/DDBJ whole genome shotgun (WGS) entry which is preliminary data.</text>
</comment>
<dbReference type="EMBL" id="JAFBDR010000023">
    <property type="protein sequence ID" value="MBM7572928.1"/>
    <property type="molecule type" value="Genomic_DNA"/>
</dbReference>
<reference evidence="2 3" key="1">
    <citation type="submission" date="2021-01" db="EMBL/GenBank/DDBJ databases">
        <title>Genomic Encyclopedia of Type Strains, Phase IV (KMG-IV): sequencing the most valuable type-strain genomes for metagenomic binning, comparative biology and taxonomic classification.</title>
        <authorList>
            <person name="Goeker M."/>
        </authorList>
    </citation>
    <scope>NUCLEOTIDE SEQUENCE [LARGE SCALE GENOMIC DNA]</scope>
    <source>
        <strain evidence="2 3">DSM 23711</strain>
    </source>
</reference>
<accession>A0ABS2N494</accession>
<gene>
    <name evidence="2" type="ORF">JOC48_003460</name>
</gene>
<proteinExistence type="predicted"/>